<reference evidence="2 3" key="1">
    <citation type="journal article" date="2014" name="Genome Announc.">
        <title>Draft genome sequences of eight enterohepatic helicobacter species isolated from both laboratory and wild rodents.</title>
        <authorList>
            <person name="Sheh A."/>
            <person name="Shen Z."/>
            <person name="Fox J.G."/>
        </authorList>
    </citation>
    <scope>NUCLEOTIDE SEQUENCE [LARGE SCALE GENOMIC DNA]</scope>
    <source>
        <strain evidence="2 3">MIT 97-6194</strain>
    </source>
</reference>
<evidence type="ECO:0000313" key="4">
    <source>
        <dbReference type="Proteomes" id="UP000477070"/>
    </source>
</evidence>
<dbReference type="Proteomes" id="UP000029714">
    <property type="component" value="Unassembled WGS sequence"/>
</dbReference>
<gene>
    <name evidence="1" type="ORF">DCO61_02220</name>
    <name evidence="2" type="ORF">LS64_008565</name>
</gene>
<dbReference type="EMBL" id="QBIU01000001">
    <property type="protein sequence ID" value="MWV68869.1"/>
    <property type="molecule type" value="Genomic_DNA"/>
</dbReference>
<accession>A0A347VRQ9</accession>
<sequence length="69" mass="8190">MDKIQSLLNEIATICRNEKAKKEAKIAKYGKSVILSDNETYEYIEKKRLKREAIKENVIAKYYRDFCNE</sequence>
<dbReference type="RefSeq" id="WP_034568876.1">
    <property type="nucleotide sequence ID" value="NZ_JRMP02000013.1"/>
</dbReference>
<protein>
    <submittedName>
        <fullName evidence="2">Uncharacterized protein</fullName>
    </submittedName>
</protein>
<comment type="caution">
    <text evidence="2">The sequence shown here is derived from an EMBL/GenBank/DDBJ whole genome shotgun (WGS) entry which is preliminary data.</text>
</comment>
<name>A0A347VRQ9_9HELI</name>
<organism evidence="2 3">
    <name type="scientific">Helicobacter saguini</name>
    <dbReference type="NCBI Taxonomy" id="1548018"/>
    <lineage>
        <taxon>Bacteria</taxon>
        <taxon>Pseudomonadati</taxon>
        <taxon>Campylobacterota</taxon>
        <taxon>Epsilonproteobacteria</taxon>
        <taxon>Campylobacterales</taxon>
        <taxon>Helicobacteraceae</taxon>
        <taxon>Helicobacter</taxon>
    </lineage>
</organism>
<keyword evidence="3" id="KW-1185">Reference proteome</keyword>
<evidence type="ECO:0000313" key="2">
    <source>
        <dbReference type="EMBL" id="TLD93667.1"/>
    </source>
</evidence>
<dbReference type="Proteomes" id="UP000477070">
    <property type="component" value="Unassembled WGS sequence"/>
</dbReference>
<proteinExistence type="predicted"/>
<reference evidence="1 4" key="4">
    <citation type="submission" date="2019-12" db="EMBL/GenBank/DDBJ databases">
        <title>Multi-Generational Helicobacter saguini Isolates.</title>
        <authorList>
            <person name="Mannion A."/>
            <person name="Shen Z."/>
            <person name="Fox J.G."/>
        </authorList>
    </citation>
    <scope>NUCLEOTIDE SEQUENCE [LARGE SCALE GENOMIC DNA]</scope>
    <source>
        <strain evidence="1">16-048</strain>
        <strain evidence="4">16-048 (F4)</strain>
    </source>
</reference>
<dbReference type="AlphaFoldDB" id="A0A347VRQ9"/>
<reference evidence="2" key="3">
    <citation type="submission" date="2018-04" db="EMBL/GenBank/DDBJ databases">
        <authorList>
            <person name="Sheh A."/>
            <person name="Shen Z."/>
            <person name="Mannion A.J."/>
            <person name="Fox J.G."/>
        </authorList>
    </citation>
    <scope>NUCLEOTIDE SEQUENCE</scope>
    <source>
        <strain evidence="2">MIT 97-6194</strain>
    </source>
</reference>
<reference evidence="2 3" key="2">
    <citation type="journal article" date="2016" name="Infect. Immun.">
        <title>Helicobacter saguini, a Novel Helicobacter Isolated from Cotton-Top Tamarins with Ulcerative Colitis, Has Proinflammatory Properties and Induces Typhlocolitis and Dysplasia in Gnotobiotic IL-10-/- Mice.</title>
        <authorList>
            <person name="Shen Z."/>
            <person name="Mannion A."/>
            <person name="Whary M.T."/>
            <person name="Muthupalani S."/>
            <person name="Sheh A."/>
            <person name="Feng Y."/>
            <person name="Gong G."/>
            <person name="Vandamme P."/>
            <person name="Holcombe H.R."/>
            <person name="Paster B.J."/>
            <person name="Fox J.G."/>
        </authorList>
    </citation>
    <scope>NUCLEOTIDE SEQUENCE [LARGE SCALE GENOMIC DNA]</scope>
    <source>
        <strain evidence="2 3">MIT 97-6194</strain>
    </source>
</reference>
<evidence type="ECO:0000313" key="3">
    <source>
        <dbReference type="Proteomes" id="UP000029714"/>
    </source>
</evidence>
<dbReference type="EMBL" id="JRMP02000013">
    <property type="protein sequence ID" value="TLD93667.1"/>
    <property type="molecule type" value="Genomic_DNA"/>
</dbReference>
<evidence type="ECO:0000313" key="1">
    <source>
        <dbReference type="EMBL" id="MWV68869.1"/>
    </source>
</evidence>